<evidence type="ECO:0000256" key="2">
    <source>
        <dbReference type="ARBA" id="ARBA00023157"/>
    </source>
</evidence>
<dbReference type="InterPro" id="IPR013783">
    <property type="entry name" value="Ig-like_fold"/>
</dbReference>
<organism evidence="4">
    <name type="scientific">hydrocarbon metagenome</name>
    <dbReference type="NCBI Taxonomy" id="938273"/>
    <lineage>
        <taxon>unclassified sequences</taxon>
        <taxon>metagenomes</taxon>
        <taxon>ecological metagenomes</taxon>
    </lineage>
</organism>
<dbReference type="Pfam" id="PF18962">
    <property type="entry name" value="Por_Secre_tail"/>
    <property type="match status" value="1"/>
</dbReference>
<proteinExistence type="predicted"/>
<dbReference type="AlphaFoldDB" id="A0A0W8FYM0"/>
<name>A0A0W8FYM0_9ZZZZ</name>
<dbReference type="NCBIfam" id="TIGR04183">
    <property type="entry name" value="Por_Secre_tail"/>
    <property type="match status" value="1"/>
</dbReference>
<dbReference type="Gene3D" id="2.60.120.200">
    <property type="match status" value="1"/>
</dbReference>
<dbReference type="Gene3D" id="2.60.40.10">
    <property type="entry name" value="Immunoglobulins"/>
    <property type="match status" value="1"/>
</dbReference>
<evidence type="ECO:0000256" key="1">
    <source>
        <dbReference type="ARBA" id="ARBA00022729"/>
    </source>
</evidence>
<accession>A0A0W8FYM0</accession>
<gene>
    <name evidence="4" type="ORF">ASZ90_004297</name>
</gene>
<dbReference type="InterPro" id="IPR006558">
    <property type="entry name" value="LamG-like"/>
</dbReference>
<feature type="domain" description="Ig-like" evidence="3">
    <location>
        <begin position="304"/>
        <end position="386"/>
    </location>
</feature>
<dbReference type="InterPro" id="IPR026444">
    <property type="entry name" value="Secre_tail"/>
</dbReference>
<dbReference type="EMBL" id="LNQE01000584">
    <property type="protein sequence ID" value="KUG25874.1"/>
    <property type="molecule type" value="Genomic_DNA"/>
</dbReference>
<dbReference type="InterPro" id="IPR007110">
    <property type="entry name" value="Ig-like_dom"/>
</dbReference>
<evidence type="ECO:0000259" key="3">
    <source>
        <dbReference type="PROSITE" id="PS50835"/>
    </source>
</evidence>
<dbReference type="Pfam" id="PF13385">
    <property type="entry name" value="Laminin_G_3"/>
    <property type="match status" value="1"/>
</dbReference>
<dbReference type="Gene3D" id="2.60.40.4070">
    <property type="match status" value="1"/>
</dbReference>
<evidence type="ECO:0000313" key="4">
    <source>
        <dbReference type="EMBL" id="KUG25874.1"/>
    </source>
</evidence>
<sequence>MLPLLRYDDRFADALGKWMLNAANATRYFYPNYLPANKQDSEEWAFQYDTNSYIGHEAIRQSMYGSSPYATGDAIAGGWGYTNLVLYGSSHVGIFGSIIDTTDVEGILKLDLLKTDFFREEAYPTFLFYNPYDVDKTVSFDVGTNKDIYESTTNTFLSSGVSGITQITIPAKRSYIAVLTPNGGNITYDYEKMLVNGVVVDYMSGQTVSNYPPRIKSLAALQNKILRNDSTTIYCTAVDRDGDDLQYQWSSDAGNFFGSGANIIWEAPNETGLFIIEAIVNDGKGESVFAQIEIEVVEKFNTAPTINLLKAEPRKVDLGGMTEIECIASDKENDEITYEWFASEGFINGTGSKINWTAPNAEGNYYIVCKVSDPDGESSSDSIAIAVRDFSITQTGDLILLLPFNGNAQDESGNNNAVTVNGAVLTSDRFGNLQSAYKFDGVDDNMRIANSTFLNFSNSITLNFWIYIDQLYDREQYPISHGNWDSRWKISISNNKIRWTINTTGGITDLDSETIITKGQWYNVTGYYSGQDMELYINGRLDAFKYFNGGINSSSVDLTLGQTVPNNTQYNFNGKIDDVRLFDYALPYDEIVQFYDIETSVEDIDDDLPLSFQLLQNYPNPFNSQTNITFRVRNNSLVKIDIYNILGQKVISLLNKEMAAGQHSVIWDGKTNNGDKTNSGIYFIRMKAADYTSVIKAALLN</sequence>
<keyword evidence="2" id="KW-1015">Disulfide bond</keyword>
<comment type="caution">
    <text evidence="4">The sequence shown here is derived from an EMBL/GenBank/DDBJ whole genome shotgun (WGS) entry which is preliminary data.</text>
</comment>
<dbReference type="PROSITE" id="PS50835">
    <property type="entry name" value="IG_LIKE"/>
    <property type="match status" value="1"/>
</dbReference>
<keyword evidence="1" id="KW-0732">Signal</keyword>
<dbReference type="SMART" id="SM00560">
    <property type="entry name" value="LamGL"/>
    <property type="match status" value="1"/>
</dbReference>
<reference evidence="4" key="1">
    <citation type="journal article" date="2015" name="Proc. Natl. Acad. Sci. U.S.A.">
        <title>Networks of energetic and metabolic interactions define dynamics in microbial communities.</title>
        <authorList>
            <person name="Embree M."/>
            <person name="Liu J.K."/>
            <person name="Al-Bassam M.M."/>
            <person name="Zengler K."/>
        </authorList>
    </citation>
    <scope>NUCLEOTIDE SEQUENCE</scope>
</reference>
<protein>
    <recommendedName>
        <fullName evidence="3">Ig-like domain-containing protein</fullName>
    </recommendedName>
</protein>
<dbReference type="SUPFAM" id="SSF49899">
    <property type="entry name" value="Concanavalin A-like lectins/glucanases"/>
    <property type="match status" value="1"/>
</dbReference>
<dbReference type="InterPro" id="IPR013320">
    <property type="entry name" value="ConA-like_dom_sf"/>
</dbReference>